<evidence type="ECO:0000313" key="12">
    <source>
        <dbReference type="Proteomes" id="UP000013063"/>
    </source>
</evidence>
<dbReference type="SUPFAM" id="SSF81340">
    <property type="entry name" value="Clc chloride channel"/>
    <property type="match status" value="1"/>
</dbReference>
<keyword evidence="4 10" id="KW-1133">Transmembrane helix</keyword>
<dbReference type="AlphaFoldDB" id="R0E4N2"/>
<keyword evidence="8" id="KW-0868">Chloride</keyword>
<accession>R0E4N2</accession>
<feature type="transmembrane region" description="Helical" evidence="10">
    <location>
        <begin position="23"/>
        <end position="43"/>
    </location>
</feature>
<evidence type="ECO:0000256" key="4">
    <source>
        <dbReference type="ARBA" id="ARBA00022989"/>
    </source>
</evidence>
<dbReference type="PATRIC" id="fig|1292034.3.peg.3542"/>
<feature type="transmembrane region" description="Helical" evidence="10">
    <location>
        <begin position="343"/>
        <end position="364"/>
    </location>
</feature>
<keyword evidence="9" id="KW-0407">Ion channel</keyword>
<comment type="subcellular location">
    <subcellularLocation>
        <location evidence="1">Membrane</location>
        <topology evidence="1">Multi-pass membrane protein</topology>
    </subcellularLocation>
</comment>
<evidence type="ECO:0000256" key="2">
    <source>
        <dbReference type="ARBA" id="ARBA00022448"/>
    </source>
</evidence>
<sequence precursor="true">MALSPLEALARQRKLVRLRARRSLRTGAVIAAAVAAGAAAVGFARLCDEAMALHQSWIEGRAWLGPILLVVGMPLCVWLMRRLAPASAGSGIPQVIAAGDIGRGRDAFGVKVHDDRVSMKTAGVKVALAALLLVCGGSIGREGPTVQVVSAIMVFLTGWLRGGPDRRTLLIAGGAAGVSAAFNTPIAGIVFAVEELARGFDKRANTVVILAVVSAGVAAYAIGGDYAYFGDMSGSAGWNAWISAPILGAISGFAGGLFSRALAAVLVGDNPVRRWRGKRPVAFAALCGLAAAGAAALSHGATYGAGYAQARALLYGHFGSGFALAVGKWTATLAAAASGAPGGIFAPSLAVGSGIGALFSHIAPWSSGRDAVTLGMAGYLTGVVQAPLTSAVILMEMTRDPALVGPLLTCALVARRCSEAVSPTPLYHALARAWTRPRRRADDQVA</sequence>
<dbReference type="GO" id="GO:0034707">
    <property type="term" value="C:chloride channel complex"/>
    <property type="evidence" value="ECO:0007669"/>
    <property type="project" value="UniProtKB-KW"/>
</dbReference>
<dbReference type="InterPro" id="IPR050368">
    <property type="entry name" value="ClC-type_chloride_channel"/>
</dbReference>
<feature type="transmembrane region" description="Helical" evidence="10">
    <location>
        <begin position="63"/>
        <end position="80"/>
    </location>
</feature>
<dbReference type="PANTHER" id="PTHR43427:SF6">
    <property type="entry name" value="CHLORIDE CHANNEL PROTEIN CLC-E"/>
    <property type="match status" value="1"/>
</dbReference>
<dbReference type="Gene3D" id="1.10.3080.10">
    <property type="entry name" value="Clc chloride channel"/>
    <property type="match status" value="1"/>
</dbReference>
<feature type="transmembrane region" description="Helical" evidence="10">
    <location>
        <begin position="169"/>
        <end position="192"/>
    </location>
</feature>
<keyword evidence="2" id="KW-0813">Transport</keyword>
<evidence type="ECO:0000256" key="7">
    <source>
        <dbReference type="ARBA" id="ARBA00023173"/>
    </source>
</evidence>
<reference evidence="11 12" key="1">
    <citation type="journal article" date="2013" name="Genome Announc.">
        <title>Draft Genome Sequence for Caulobacter sp. Strain OR37, a Bacterium Tolerant to Heavy Metals.</title>
        <authorList>
            <person name="Utturkar S.M."/>
            <person name="Bollmann A."/>
            <person name="Brzoska R.M."/>
            <person name="Klingeman D.M."/>
            <person name="Epstein S.E."/>
            <person name="Palumbo A.V."/>
            <person name="Brown S.D."/>
        </authorList>
    </citation>
    <scope>NUCLEOTIDE SEQUENCE [LARGE SCALE GENOMIC DNA]</scope>
    <source>
        <strain evidence="11 12">OR37</strain>
    </source>
</reference>
<keyword evidence="12" id="KW-1185">Reference proteome</keyword>
<proteinExistence type="predicted"/>
<dbReference type="GO" id="GO:0005254">
    <property type="term" value="F:chloride channel activity"/>
    <property type="evidence" value="ECO:0007669"/>
    <property type="project" value="UniProtKB-KW"/>
</dbReference>
<dbReference type="Proteomes" id="UP000013063">
    <property type="component" value="Unassembled WGS sequence"/>
</dbReference>
<organism evidence="11 12">
    <name type="scientific">Caulobacter vibrioides OR37</name>
    <dbReference type="NCBI Taxonomy" id="1292034"/>
    <lineage>
        <taxon>Bacteria</taxon>
        <taxon>Pseudomonadati</taxon>
        <taxon>Pseudomonadota</taxon>
        <taxon>Alphaproteobacteria</taxon>
        <taxon>Caulobacterales</taxon>
        <taxon>Caulobacteraceae</taxon>
        <taxon>Caulobacter</taxon>
    </lineage>
</organism>
<dbReference type="InterPro" id="IPR001807">
    <property type="entry name" value="ClC"/>
</dbReference>
<evidence type="ECO:0000313" key="11">
    <source>
        <dbReference type="EMBL" id="ENZ80548.1"/>
    </source>
</evidence>
<dbReference type="CDD" id="cd01034">
    <property type="entry name" value="EriC_like"/>
    <property type="match status" value="1"/>
</dbReference>
<evidence type="ECO:0000256" key="8">
    <source>
        <dbReference type="ARBA" id="ARBA00023214"/>
    </source>
</evidence>
<keyword evidence="6 10" id="KW-0472">Membrane</keyword>
<evidence type="ECO:0000256" key="1">
    <source>
        <dbReference type="ARBA" id="ARBA00004141"/>
    </source>
</evidence>
<comment type="caution">
    <text evidence="11">The sequence shown here is derived from an EMBL/GenBank/DDBJ whole genome shotgun (WGS) entry which is preliminary data.</text>
</comment>
<evidence type="ECO:0000256" key="5">
    <source>
        <dbReference type="ARBA" id="ARBA00023065"/>
    </source>
</evidence>
<feature type="transmembrane region" description="Helical" evidence="10">
    <location>
        <begin position="242"/>
        <end position="268"/>
    </location>
</feature>
<dbReference type="EMBL" id="APMP01000030">
    <property type="protein sequence ID" value="ENZ80548.1"/>
    <property type="molecule type" value="Genomic_DNA"/>
</dbReference>
<feature type="transmembrane region" description="Helical" evidence="10">
    <location>
        <begin position="376"/>
        <end position="395"/>
    </location>
</feature>
<evidence type="ECO:0000256" key="9">
    <source>
        <dbReference type="ARBA" id="ARBA00023303"/>
    </source>
</evidence>
<dbReference type="InterPro" id="IPR014743">
    <property type="entry name" value="Cl-channel_core"/>
</dbReference>
<dbReference type="Pfam" id="PF00654">
    <property type="entry name" value="Voltage_CLC"/>
    <property type="match status" value="1"/>
</dbReference>
<keyword evidence="5" id="KW-0406">Ion transport</keyword>
<keyword evidence="3 10" id="KW-0812">Transmembrane</keyword>
<dbReference type="PRINTS" id="PR00762">
    <property type="entry name" value="CLCHANNEL"/>
</dbReference>
<dbReference type="eggNOG" id="COG0038">
    <property type="taxonomic scope" value="Bacteria"/>
</dbReference>
<feature type="transmembrane region" description="Helical" evidence="10">
    <location>
        <begin position="312"/>
        <end position="331"/>
    </location>
</feature>
<dbReference type="PANTHER" id="PTHR43427">
    <property type="entry name" value="CHLORIDE CHANNEL PROTEIN CLC-E"/>
    <property type="match status" value="1"/>
</dbReference>
<protein>
    <submittedName>
        <fullName evidence="11">Chloride channel protein EriC</fullName>
    </submittedName>
</protein>
<keyword evidence="7" id="KW-0869">Chloride channel</keyword>
<feature type="transmembrane region" description="Helical" evidence="10">
    <location>
        <begin position="204"/>
        <end position="222"/>
    </location>
</feature>
<dbReference type="OrthoDB" id="9767361at2"/>
<feature type="transmembrane region" description="Helical" evidence="10">
    <location>
        <begin position="122"/>
        <end position="140"/>
    </location>
</feature>
<dbReference type="STRING" id="1292034.OR37_03574"/>
<gene>
    <name evidence="11" type="ORF">OR37_03574</name>
</gene>
<evidence type="ECO:0000256" key="10">
    <source>
        <dbReference type="SAM" id="Phobius"/>
    </source>
</evidence>
<feature type="transmembrane region" description="Helical" evidence="10">
    <location>
        <begin position="280"/>
        <end position="300"/>
    </location>
</feature>
<name>R0E4N2_CAUVI</name>
<evidence type="ECO:0000256" key="3">
    <source>
        <dbReference type="ARBA" id="ARBA00022692"/>
    </source>
</evidence>
<evidence type="ECO:0000256" key="6">
    <source>
        <dbReference type="ARBA" id="ARBA00023136"/>
    </source>
</evidence>